<keyword evidence="4" id="KW-0472">Membrane</keyword>
<dbReference type="EnsemblMetazoa" id="CLYHEMT017383.1">
    <property type="protein sequence ID" value="CLYHEMP017383.1"/>
    <property type="gene ID" value="CLYHEMG017383"/>
</dbReference>
<name>A0A7M5X587_9CNID</name>
<feature type="transmembrane region" description="Helical" evidence="4">
    <location>
        <begin position="471"/>
        <end position="491"/>
    </location>
</feature>
<dbReference type="Pfam" id="PF01150">
    <property type="entry name" value="GDA1_CD39"/>
    <property type="match status" value="1"/>
</dbReference>
<evidence type="ECO:0000313" key="6">
    <source>
        <dbReference type="Proteomes" id="UP000594262"/>
    </source>
</evidence>
<reference evidence="5" key="1">
    <citation type="submission" date="2021-01" db="UniProtKB">
        <authorList>
            <consortium name="EnsemblMetazoa"/>
        </authorList>
    </citation>
    <scope>IDENTIFICATION</scope>
</reference>
<organism evidence="5 6">
    <name type="scientific">Clytia hemisphaerica</name>
    <dbReference type="NCBI Taxonomy" id="252671"/>
    <lineage>
        <taxon>Eukaryota</taxon>
        <taxon>Metazoa</taxon>
        <taxon>Cnidaria</taxon>
        <taxon>Hydrozoa</taxon>
        <taxon>Hydroidolina</taxon>
        <taxon>Leptothecata</taxon>
        <taxon>Obeliida</taxon>
        <taxon>Clytiidae</taxon>
        <taxon>Clytia</taxon>
    </lineage>
</organism>
<evidence type="ECO:0000256" key="4">
    <source>
        <dbReference type="SAM" id="Phobius"/>
    </source>
</evidence>
<dbReference type="Gene3D" id="3.30.420.40">
    <property type="match status" value="1"/>
</dbReference>
<dbReference type="AlphaFoldDB" id="A0A7M5X587"/>
<dbReference type="PANTHER" id="PTHR11782">
    <property type="entry name" value="ADENOSINE/GUANOSINE DIPHOSPHATASE"/>
    <property type="match status" value="1"/>
</dbReference>
<evidence type="ECO:0000256" key="3">
    <source>
        <dbReference type="PIRSR" id="PIRSR600407-1"/>
    </source>
</evidence>
<evidence type="ECO:0008006" key="7">
    <source>
        <dbReference type="Google" id="ProtNLM"/>
    </source>
</evidence>
<keyword evidence="6" id="KW-1185">Reference proteome</keyword>
<dbReference type="GO" id="GO:0009134">
    <property type="term" value="P:nucleoside diphosphate catabolic process"/>
    <property type="evidence" value="ECO:0007669"/>
    <property type="project" value="TreeGrafter"/>
</dbReference>
<evidence type="ECO:0000313" key="5">
    <source>
        <dbReference type="EnsemblMetazoa" id="CLYHEMP017383.1"/>
    </source>
</evidence>
<dbReference type="GO" id="GO:0045134">
    <property type="term" value="F:UDP phosphatase activity"/>
    <property type="evidence" value="ECO:0007669"/>
    <property type="project" value="TreeGrafter"/>
</dbReference>
<dbReference type="EnsemblMetazoa" id="CLYHEMT017383.2">
    <property type="protein sequence ID" value="CLYHEMP017383.2"/>
    <property type="gene ID" value="CLYHEMG017383"/>
</dbReference>
<dbReference type="Proteomes" id="UP000594262">
    <property type="component" value="Unplaced"/>
</dbReference>
<dbReference type="OrthoDB" id="6372431at2759"/>
<feature type="transmembrane region" description="Helical" evidence="4">
    <location>
        <begin position="12"/>
        <end position="35"/>
    </location>
</feature>
<dbReference type="GO" id="GO:0017111">
    <property type="term" value="F:ribonucleoside triphosphate phosphatase activity"/>
    <property type="evidence" value="ECO:0007669"/>
    <property type="project" value="TreeGrafter"/>
</dbReference>
<feature type="active site" description="Proton acceptor" evidence="3">
    <location>
        <position position="176"/>
    </location>
</feature>
<dbReference type="InterPro" id="IPR000407">
    <property type="entry name" value="GDA1_CD39_NTPase"/>
</dbReference>
<evidence type="ECO:0000256" key="1">
    <source>
        <dbReference type="ARBA" id="ARBA00009283"/>
    </source>
</evidence>
<dbReference type="PANTHER" id="PTHR11782:SF83">
    <property type="entry name" value="GUANOSINE-DIPHOSPHATASE"/>
    <property type="match status" value="1"/>
</dbReference>
<sequence>MCSCGVTLKRWFCIFMLISIALIISGLFFIIYGALNYEDETEDLRYQKADRVGAVIDAGGSATRLSLYNMNEKTKKFRLLGGKVFECEGKGIDHYNEDTYEELRNQLTNCLSQPFQNRLIEDRDVIPLYFGATGGMRLLRLQNKTLYNQTMGVIKDVLEKSSFKIANIKVLEGSEEAVKSWDAVNFMKAAANRKGIVELGSTSLQFIFEPDQSQVTPSTENVIEIKTTEGTKLLYRTSYLCFGVTEAERRVNAFLLNSTSLNESQPIDNPCYFSGYNKNITVDKIYGSACVSGDYARNELGSSFNAPPVNATTFLFRGTSDENACASLFEKVYRVNPTGPGFNDVSQPPVNGNFYGLSTLFYVARYMKLSSDAGLEQFRAKRDEICAKKWSELTLDKYTARRCFDSSYSYWLLTKGFNFPENSDQIKFIQKNEDNVNIIWSLGWIKEVQDDLYKRKGLPYRFRIITRRPNFMILLAIGVIFLIIGVVLLACSIKSKRSGREPVHTAEMY</sequence>
<comment type="similarity">
    <text evidence="1">Belongs to the GDA1/CD39 NTPase family.</text>
</comment>
<keyword evidence="4" id="KW-1133">Transmembrane helix</keyword>
<dbReference type="RefSeq" id="XP_066926626.1">
    <property type="nucleotide sequence ID" value="XM_067070525.1"/>
</dbReference>
<protein>
    <recommendedName>
        <fullName evidence="7">Ectonucleoside triphosphate diphosphohydrolase</fullName>
    </recommendedName>
</protein>
<dbReference type="GO" id="GO:0004382">
    <property type="term" value="F:GDP phosphatase activity"/>
    <property type="evidence" value="ECO:0007669"/>
    <property type="project" value="TreeGrafter"/>
</dbReference>
<dbReference type="Gene3D" id="3.30.420.150">
    <property type="entry name" value="Exopolyphosphatase. Domain 2"/>
    <property type="match status" value="1"/>
</dbReference>
<dbReference type="GO" id="GO:0016020">
    <property type="term" value="C:membrane"/>
    <property type="evidence" value="ECO:0007669"/>
    <property type="project" value="TreeGrafter"/>
</dbReference>
<keyword evidence="2" id="KW-0378">Hydrolase</keyword>
<keyword evidence="4" id="KW-0812">Transmembrane</keyword>
<dbReference type="GeneID" id="136814018"/>
<evidence type="ECO:0000256" key="2">
    <source>
        <dbReference type="ARBA" id="ARBA00022801"/>
    </source>
</evidence>
<proteinExistence type="inferred from homology"/>
<accession>A0A7M5X587</accession>